<comment type="caution">
    <text evidence="2">The sequence shown here is derived from an EMBL/GenBank/DDBJ whole genome shotgun (WGS) entry which is preliminary data.</text>
</comment>
<keyword evidence="1" id="KW-0812">Transmembrane</keyword>
<reference evidence="2" key="1">
    <citation type="submission" date="2021-03" db="EMBL/GenBank/DDBJ databases">
        <title>Antimicrobial resistance genes in bacteria isolated from Japanese honey, and their potential for conferring macrolide and lincosamide resistance in the American foulbrood pathogen Paenibacillus larvae.</title>
        <authorList>
            <person name="Okamoto M."/>
            <person name="Kumagai M."/>
            <person name="Kanamori H."/>
            <person name="Takamatsu D."/>
        </authorList>
    </citation>
    <scope>NUCLEOTIDE SEQUENCE</scope>
    <source>
        <strain evidence="2">J27TS8</strain>
    </source>
</reference>
<dbReference type="AlphaFoldDB" id="A0A920BTL4"/>
<dbReference type="InterPro" id="IPR014197">
    <property type="entry name" value="Sporulation_prot_YunB"/>
</dbReference>
<keyword evidence="1" id="KW-0472">Membrane</keyword>
<keyword evidence="1" id="KW-1133">Transmembrane helix</keyword>
<gene>
    <name evidence="2" type="primary">yunB</name>
    <name evidence="2" type="ORF">J27TS8_20810</name>
</gene>
<evidence type="ECO:0000313" key="2">
    <source>
        <dbReference type="EMBL" id="GIN62088.1"/>
    </source>
</evidence>
<dbReference type="OrthoDB" id="1649278at2"/>
<dbReference type="Pfam" id="PF09560">
    <property type="entry name" value="Spore_YunB"/>
    <property type="match status" value="1"/>
</dbReference>
<dbReference type="Proteomes" id="UP000682111">
    <property type="component" value="Unassembled WGS sequence"/>
</dbReference>
<sequence length="248" mass="27661">MAKFRGRLPRRGPLPFKYVLLLTVVFFTISTVAGLWIINKGLKPTLMSYAESQTRQIASLIINEALLERSVVDINDVITKDTETSLTNFDTAKIYSMLRDTTRLILNNIKKAEEGDLEELQRISEFEFEQVETSNGKGIVYYVPLGQATNNALLGNLGPRIPIQFTAIGDMESNIETEFKEVGINNVYIEVIIRLKVNVQVIIPFATEVATLEQRIPIALGILEGDVPLYYNNGGQGALPSIELPVDE</sequence>
<evidence type="ECO:0000256" key="1">
    <source>
        <dbReference type="SAM" id="Phobius"/>
    </source>
</evidence>
<protein>
    <submittedName>
        <fullName evidence="2">Sporulation protein YunB</fullName>
    </submittedName>
</protein>
<accession>A0A920BTL4</accession>
<organism evidence="2 3">
    <name type="scientific">Robertmurraya siralis</name>
    <dbReference type="NCBI Taxonomy" id="77777"/>
    <lineage>
        <taxon>Bacteria</taxon>
        <taxon>Bacillati</taxon>
        <taxon>Bacillota</taxon>
        <taxon>Bacilli</taxon>
        <taxon>Bacillales</taxon>
        <taxon>Bacillaceae</taxon>
        <taxon>Robertmurraya</taxon>
    </lineage>
</organism>
<dbReference type="NCBIfam" id="TIGR02832">
    <property type="entry name" value="spo_yunB"/>
    <property type="match status" value="1"/>
</dbReference>
<evidence type="ECO:0000313" key="3">
    <source>
        <dbReference type="Proteomes" id="UP000682111"/>
    </source>
</evidence>
<dbReference type="RefSeq" id="WP_095311374.1">
    <property type="nucleotide sequence ID" value="NZ_BORC01000003.1"/>
</dbReference>
<keyword evidence="3" id="KW-1185">Reference proteome</keyword>
<dbReference type="EMBL" id="BORC01000003">
    <property type="protein sequence ID" value="GIN62088.1"/>
    <property type="molecule type" value="Genomic_DNA"/>
</dbReference>
<proteinExistence type="predicted"/>
<name>A0A920BTL4_9BACI</name>
<dbReference type="PIRSF" id="PIRSF021383">
    <property type="entry name" value="YunB"/>
    <property type="match status" value="1"/>
</dbReference>
<feature type="transmembrane region" description="Helical" evidence="1">
    <location>
        <begin position="18"/>
        <end position="38"/>
    </location>
</feature>